<dbReference type="Proteomes" id="UP000465609">
    <property type="component" value="Chromosome"/>
</dbReference>
<protein>
    <recommendedName>
        <fullName evidence="3">FtsK domain-containing protein</fullName>
    </recommendedName>
</protein>
<organism evidence="1 2">
    <name type="scientific">Mycolicibacterium aubagnense</name>
    <dbReference type="NCBI Taxonomy" id="319707"/>
    <lineage>
        <taxon>Bacteria</taxon>
        <taxon>Bacillati</taxon>
        <taxon>Actinomycetota</taxon>
        <taxon>Actinomycetes</taxon>
        <taxon>Mycobacteriales</taxon>
        <taxon>Mycobacteriaceae</taxon>
        <taxon>Mycolicibacterium</taxon>
    </lineage>
</organism>
<evidence type="ECO:0008006" key="3">
    <source>
        <dbReference type="Google" id="ProtNLM"/>
    </source>
</evidence>
<dbReference type="InterPro" id="IPR027417">
    <property type="entry name" value="P-loop_NTPase"/>
</dbReference>
<keyword evidence="2" id="KW-1185">Reference proteome</keyword>
<evidence type="ECO:0000313" key="1">
    <source>
        <dbReference type="EMBL" id="BBX87934.1"/>
    </source>
</evidence>
<gene>
    <name evidence="1" type="ORF">MAUB_58070</name>
</gene>
<accession>A0ABN5Z4G1</accession>
<dbReference type="Gene3D" id="3.40.50.300">
    <property type="entry name" value="P-loop containing nucleotide triphosphate hydrolases"/>
    <property type="match status" value="1"/>
</dbReference>
<dbReference type="SUPFAM" id="SSF52540">
    <property type="entry name" value="P-loop containing nucleoside triphosphate hydrolases"/>
    <property type="match status" value="1"/>
</dbReference>
<name>A0ABN5Z4G1_9MYCO</name>
<sequence length="308" mass="34092">MPDPLPRLALPPTHQSVQSLDVFDHDGPLDSIPLGVGVDGVVSWSLERSNGLLVNGGTGGGTTQFMRAVTEQCRTRGWQVLIADGFGFEFMGFRGTANVSYVSDLLIDMAVKYRDYLTTLELAHSIMTSRREVLSHPDQAERFAPLLLVLGELAGPMPRWEYELDQKQIRRIHKMIEDLLAADQKLRCHVLISVGSGWRRRVPKSWATWCDTVIFDYRPERASVAHYADPSSALEAVKAAATHRYPPKGRGVIVSTRGSTVGASQFQAFLTYSPAEKDLQRHSSEVAEGWKEFKLAVSDAAPALHPPL</sequence>
<proteinExistence type="predicted"/>
<reference evidence="1 2" key="1">
    <citation type="journal article" date="2019" name="Emerg. Microbes Infect.">
        <title>Comprehensive subspecies identification of 175 nontuberculous mycobacteria species based on 7547 genomic profiles.</title>
        <authorList>
            <person name="Matsumoto Y."/>
            <person name="Kinjo T."/>
            <person name="Motooka D."/>
            <person name="Nabeya D."/>
            <person name="Jung N."/>
            <person name="Uechi K."/>
            <person name="Horii T."/>
            <person name="Iida T."/>
            <person name="Fujita J."/>
            <person name="Nakamura S."/>
        </authorList>
    </citation>
    <scope>NUCLEOTIDE SEQUENCE [LARGE SCALE GENOMIC DNA]</scope>
    <source>
        <strain evidence="1 2">JCM 15296</strain>
    </source>
</reference>
<dbReference type="EMBL" id="AP022577">
    <property type="protein sequence ID" value="BBX87934.1"/>
    <property type="molecule type" value="Genomic_DNA"/>
</dbReference>
<evidence type="ECO:0000313" key="2">
    <source>
        <dbReference type="Proteomes" id="UP000465609"/>
    </source>
</evidence>